<accession>A0A4U5TNT9</accession>
<proteinExistence type="predicted"/>
<dbReference type="Pfam" id="PF00691">
    <property type="entry name" value="OmpA"/>
    <property type="match status" value="1"/>
</dbReference>
<dbReference type="InterPro" id="IPR028974">
    <property type="entry name" value="TSP_type-3_rpt"/>
</dbReference>
<dbReference type="Gene3D" id="3.30.1330.60">
    <property type="entry name" value="OmpA-like domain"/>
    <property type="match status" value="1"/>
</dbReference>
<dbReference type="RefSeq" id="WP_138932518.1">
    <property type="nucleotide sequence ID" value="NZ_SWMU01000004.1"/>
</dbReference>
<dbReference type="Proteomes" id="UP000306552">
    <property type="component" value="Unassembled WGS sequence"/>
</dbReference>
<dbReference type="PANTHER" id="PTHR30329:SF21">
    <property type="entry name" value="LIPOPROTEIN YIAD-RELATED"/>
    <property type="match status" value="1"/>
</dbReference>
<keyword evidence="2 4" id="KW-0472">Membrane</keyword>
<dbReference type="InterPro" id="IPR006664">
    <property type="entry name" value="OMP_bac"/>
</dbReference>
<dbReference type="InterPro" id="IPR006665">
    <property type="entry name" value="OmpA-like"/>
</dbReference>
<keyword evidence="8" id="KW-1185">Reference proteome</keyword>
<keyword evidence="5" id="KW-0175">Coiled coil</keyword>
<dbReference type="GO" id="GO:0005509">
    <property type="term" value="F:calcium ion binding"/>
    <property type="evidence" value="ECO:0007669"/>
    <property type="project" value="InterPro"/>
</dbReference>
<evidence type="ECO:0000256" key="3">
    <source>
        <dbReference type="ARBA" id="ARBA00023237"/>
    </source>
</evidence>
<evidence type="ECO:0000256" key="5">
    <source>
        <dbReference type="SAM" id="Coils"/>
    </source>
</evidence>
<keyword evidence="3" id="KW-0998">Cell outer membrane</keyword>
<evidence type="ECO:0000256" key="4">
    <source>
        <dbReference type="PROSITE-ProRule" id="PRU00473"/>
    </source>
</evidence>
<dbReference type="PROSITE" id="PS51123">
    <property type="entry name" value="OMPA_2"/>
    <property type="match status" value="1"/>
</dbReference>
<protein>
    <submittedName>
        <fullName evidence="7">OmpA family protein</fullName>
    </submittedName>
</protein>
<evidence type="ECO:0000256" key="1">
    <source>
        <dbReference type="ARBA" id="ARBA00004442"/>
    </source>
</evidence>
<dbReference type="InterPro" id="IPR050330">
    <property type="entry name" value="Bact_OuterMem_StrucFunc"/>
</dbReference>
<evidence type="ECO:0000256" key="2">
    <source>
        <dbReference type="ARBA" id="ARBA00023136"/>
    </source>
</evidence>
<name>A0A4U5TNT9_9FLAO</name>
<dbReference type="PANTHER" id="PTHR30329">
    <property type="entry name" value="STATOR ELEMENT OF FLAGELLAR MOTOR COMPLEX"/>
    <property type="match status" value="1"/>
</dbReference>
<dbReference type="AlphaFoldDB" id="A0A4U5TNT9"/>
<evidence type="ECO:0000313" key="7">
    <source>
        <dbReference type="EMBL" id="TKS55690.1"/>
    </source>
</evidence>
<comment type="caution">
    <text evidence="7">The sequence shown here is derived from an EMBL/GenBank/DDBJ whole genome shotgun (WGS) entry which is preliminary data.</text>
</comment>
<dbReference type="InterPro" id="IPR036737">
    <property type="entry name" value="OmpA-like_sf"/>
</dbReference>
<dbReference type="CDD" id="cd07185">
    <property type="entry name" value="OmpA_C-like"/>
    <property type="match status" value="1"/>
</dbReference>
<sequence length="228" mass="25697">MFNASVGLNIALGKKQRNIDWYHVYNNEETELALLREEVDALKQKLTDSDQDGVLDFLDREPGTTNGVEVNTKGIAIDRNQNGIPDELENTLETSYVSKSEFRDSQSKAEASDVVRFLINKGYINVCFGFDSVVPEASSIQDINSIVLFLKQNPEENIELTGYTDPIGNKAYNERLSKSRTKYINDILVSAGVEQSRIEFKGSGVNPNFENNSKYSRKLSRKVMIKLK</sequence>
<feature type="domain" description="OmpA-like" evidence="6">
    <location>
        <begin position="115"/>
        <end position="228"/>
    </location>
</feature>
<gene>
    <name evidence="7" type="ORF">FCN74_10320</name>
</gene>
<dbReference type="SUPFAM" id="SSF103088">
    <property type="entry name" value="OmpA-like"/>
    <property type="match status" value="1"/>
</dbReference>
<feature type="coiled-coil region" evidence="5">
    <location>
        <begin position="25"/>
        <end position="52"/>
    </location>
</feature>
<evidence type="ECO:0000259" key="6">
    <source>
        <dbReference type="PROSITE" id="PS51123"/>
    </source>
</evidence>
<dbReference type="GO" id="GO:0009279">
    <property type="term" value="C:cell outer membrane"/>
    <property type="evidence" value="ECO:0007669"/>
    <property type="project" value="UniProtKB-SubCell"/>
</dbReference>
<comment type="subcellular location">
    <subcellularLocation>
        <location evidence="1">Cell outer membrane</location>
    </subcellularLocation>
</comment>
<reference evidence="7 8" key="1">
    <citation type="submission" date="2019-04" db="EMBL/GenBank/DDBJ databases">
        <title>Psychroflexus halotolerans sp. nov., isolated from a marine solar saltern.</title>
        <authorList>
            <person name="Feng X."/>
        </authorList>
    </citation>
    <scope>NUCLEOTIDE SEQUENCE [LARGE SCALE GENOMIC DNA]</scope>
    <source>
        <strain evidence="7 8">WDS2C27</strain>
    </source>
</reference>
<dbReference type="OrthoDB" id="1522982at2"/>
<dbReference type="PRINTS" id="PR01021">
    <property type="entry name" value="OMPADOMAIN"/>
</dbReference>
<evidence type="ECO:0000313" key="8">
    <source>
        <dbReference type="Proteomes" id="UP000306552"/>
    </source>
</evidence>
<organism evidence="7 8">
    <name type="scientific">Mesohalobacter halotolerans</name>
    <dbReference type="NCBI Taxonomy" id="1883405"/>
    <lineage>
        <taxon>Bacteria</taxon>
        <taxon>Pseudomonadati</taxon>
        <taxon>Bacteroidota</taxon>
        <taxon>Flavobacteriia</taxon>
        <taxon>Flavobacteriales</taxon>
        <taxon>Flavobacteriaceae</taxon>
        <taxon>Mesohalobacter</taxon>
    </lineage>
</organism>
<dbReference type="SUPFAM" id="SSF103647">
    <property type="entry name" value="TSP type-3 repeat"/>
    <property type="match status" value="1"/>
</dbReference>
<dbReference type="EMBL" id="SWMU01000004">
    <property type="protein sequence ID" value="TKS55690.1"/>
    <property type="molecule type" value="Genomic_DNA"/>
</dbReference>